<evidence type="ECO:0000313" key="1">
    <source>
        <dbReference type="EMBL" id="PMP84049.1"/>
    </source>
</evidence>
<name>A0A2J6X9J8_9CHLR</name>
<protein>
    <submittedName>
        <fullName evidence="1">Cobalamin biosynthesis protein CbiG</fullName>
    </submittedName>
</protein>
<proteinExistence type="predicted"/>
<dbReference type="Proteomes" id="UP000243376">
    <property type="component" value="Unassembled WGS sequence"/>
</dbReference>
<gene>
    <name evidence="1" type="ORF">C0184_04350</name>
</gene>
<evidence type="ECO:0000313" key="2">
    <source>
        <dbReference type="Proteomes" id="UP000243376"/>
    </source>
</evidence>
<dbReference type="EMBL" id="PNIQ01000289">
    <property type="protein sequence ID" value="PMP84049.1"/>
    <property type="molecule type" value="Genomic_DNA"/>
</dbReference>
<feature type="non-terminal residue" evidence="1">
    <location>
        <position position="37"/>
    </location>
</feature>
<dbReference type="AlphaFoldDB" id="A0A2J6X9J8"/>
<reference evidence="1 2" key="1">
    <citation type="submission" date="2018-01" db="EMBL/GenBank/DDBJ databases">
        <title>Metagenomic assembled genomes from two thermal pools in the Uzon Caldera, Kamchatka, Russia.</title>
        <authorList>
            <person name="Wilkins L."/>
            <person name="Ettinger C."/>
        </authorList>
    </citation>
    <scope>NUCLEOTIDE SEQUENCE [LARGE SCALE GENOMIC DNA]</scope>
    <source>
        <strain evidence="1">ZAV-02</strain>
    </source>
</reference>
<comment type="caution">
    <text evidence="1">The sequence shown here is derived from an EMBL/GenBank/DDBJ whole genome shotgun (WGS) entry which is preliminary data.</text>
</comment>
<organism evidence="1 2">
    <name type="scientific">Chloroflexus aggregans</name>
    <dbReference type="NCBI Taxonomy" id="152260"/>
    <lineage>
        <taxon>Bacteria</taxon>
        <taxon>Bacillati</taxon>
        <taxon>Chloroflexota</taxon>
        <taxon>Chloroflexia</taxon>
        <taxon>Chloroflexales</taxon>
        <taxon>Chloroflexineae</taxon>
        <taxon>Chloroflexaceae</taxon>
        <taxon>Chloroflexus</taxon>
    </lineage>
</organism>
<accession>A0A2J6X9J8</accession>
<sequence length="37" mass="4056">MTEVAIIAITRTGVELARRLARAMPATVWVPARFATD</sequence>